<dbReference type="InterPro" id="IPR001675">
    <property type="entry name" value="Glyco_trans_29"/>
</dbReference>
<evidence type="ECO:0000256" key="2">
    <source>
        <dbReference type="ARBA" id="ARBA00004613"/>
    </source>
</evidence>
<evidence type="ECO:0000256" key="11">
    <source>
        <dbReference type="ARBA" id="ARBA00022989"/>
    </source>
</evidence>
<comment type="catalytic activity">
    <reaction evidence="29">
        <text>a ganglioside GM1 (d18:1(4E)) + CMP-N-acetyl-beta-neuraminate = a ganglioside GD1a (d18:1(4E)) + CMP + H(+)</text>
        <dbReference type="Rhea" id="RHEA:18021"/>
        <dbReference type="ChEBI" id="CHEBI:15378"/>
        <dbReference type="ChEBI" id="CHEBI:57812"/>
        <dbReference type="ChEBI" id="CHEBI:60377"/>
        <dbReference type="ChEBI" id="CHEBI:77709"/>
        <dbReference type="ChEBI" id="CHEBI:78445"/>
        <dbReference type="EC" id="2.4.3.2"/>
    </reaction>
    <physiologicalReaction direction="left-to-right" evidence="29">
        <dbReference type="Rhea" id="RHEA:18022"/>
    </physiologicalReaction>
</comment>
<feature type="region of interest" description="Disordered" evidence="34">
    <location>
        <begin position="28"/>
        <end position="64"/>
    </location>
</feature>
<evidence type="ECO:0000256" key="6">
    <source>
        <dbReference type="ARBA" id="ARBA00022525"/>
    </source>
</evidence>
<evidence type="ECO:0000256" key="27">
    <source>
        <dbReference type="ARBA" id="ARBA00042991"/>
    </source>
</evidence>
<comment type="pathway">
    <text evidence="3">Protein modification; protein glycosylation.</text>
</comment>
<dbReference type="GO" id="GO:0047288">
    <property type="term" value="F:beta-D-galactosyl-(1-&gt;3)-N-acetyl-beta-D-galactosaminide alpha-2,3- sialyltransferase"/>
    <property type="evidence" value="ECO:0007669"/>
    <property type="project" value="UniProtKB-EC"/>
</dbReference>
<evidence type="ECO:0000256" key="18">
    <source>
        <dbReference type="ARBA" id="ARBA00039106"/>
    </source>
</evidence>
<reference evidence="35" key="3">
    <citation type="submission" date="2025-09" db="UniProtKB">
        <authorList>
            <consortium name="Ensembl"/>
        </authorList>
    </citation>
    <scope>IDENTIFICATION</scope>
    <source>
        <strain evidence="35">Thoroughbred</strain>
    </source>
</reference>
<keyword evidence="12" id="KW-0333">Golgi apparatus</keyword>
<protein>
    <recommendedName>
        <fullName evidence="20">CMP-N-acetylneuraminate-beta-galactosamide-alpha-2,3-sialyltransferase 1</fullName>
        <ecNumber evidence="18">2.4.3.2</ecNumber>
        <ecNumber evidence="19">2.4.3.4</ecNumber>
    </recommendedName>
    <alternativeName>
        <fullName evidence="27">Gal-NAc6S</fullName>
    </alternativeName>
    <alternativeName>
        <fullName evidence="24">Gal-beta-1,3-GalNAc-alpha-2,3-sialyltransferase</fullName>
    </alternativeName>
    <alternativeName>
        <fullName evidence="26">Monosialoganglioside sialyltransferase</fullName>
    </alternativeName>
    <alternativeName>
        <fullName evidence="22">ST3Gal I</fullName>
    </alternativeName>
    <alternativeName>
        <fullName evidence="23">ST3GalA.1</fullName>
    </alternativeName>
    <alternativeName>
        <fullName evidence="21">ST3O</fullName>
    </alternativeName>
    <alternativeName>
        <fullName evidence="25">Sialyltransferase 4A</fullName>
    </alternativeName>
</protein>
<keyword evidence="9" id="KW-0812">Transmembrane</keyword>
<dbReference type="GO" id="GO:0097503">
    <property type="term" value="P:sialylation"/>
    <property type="evidence" value="ECO:0007669"/>
    <property type="project" value="UniProtKB-ARBA"/>
</dbReference>
<dbReference type="GO" id="GO:0032580">
    <property type="term" value="C:Golgi cisterna membrane"/>
    <property type="evidence" value="ECO:0007669"/>
    <property type="project" value="UniProtKB-SubCell"/>
</dbReference>
<evidence type="ECO:0000256" key="21">
    <source>
        <dbReference type="ARBA" id="ARBA00041507"/>
    </source>
</evidence>
<dbReference type="Ensembl" id="ENSECAT00000103624.1">
    <property type="protein sequence ID" value="ENSECAP00000082452.1"/>
    <property type="gene ID" value="ENSECAG00000021364.4"/>
</dbReference>
<gene>
    <name evidence="35" type="primary">ST3GAL1</name>
</gene>
<dbReference type="Gene3D" id="3.90.1480.20">
    <property type="entry name" value="Glycosyl transferase family 29"/>
    <property type="match status" value="1"/>
</dbReference>
<sequence length="311" mass="34375">MVPFLPISLSDPARGGGCRSLLHLQVPSTEKGTQEEPSEQEMGAQGPAAGWQSLPSQREHSQADLSPSILCPQRLQREKEPSNLNDTIKELFRVVPGNVDPLLGKRSVGCRRCAVVGNSGNLKESSYGPQIDSHDFVLRMNKAPTAGFEAYVGSKTTHHLVYPESFRELGENVSMVLVPFKTTDLEWVVSATTTGTISHTYVPVPAKIKVKQDKILIYHPAFIKYVFDNWLQGHGRYPSTGILSVIFSLHICDEVDLYGFGADSRGNWHHYWENNPSAGAFRKTGVHDGDFESNVTATLASIDKIRIFKGR</sequence>
<evidence type="ECO:0000256" key="8">
    <source>
        <dbReference type="ARBA" id="ARBA00022679"/>
    </source>
</evidence>
<evidence type="ECO:0000256" key="13">
    <source>
        <dbReference type="ARBA" id="ARBA00023136"/>
    </source>
</evidence>
<comment type="catalytic activity">
    <reaction evidence="33">
        <text>a ganglioside GD1b + CMP-N-acetyl-beta-neuraminate = a ganglioside GT1b + CMP + H(+)</text>
        <dbReference type="Rhea" id="RHEA:48240"/>
        <dbReference type="ChEBI" id="CHEBI:15378"/>
        <dbReference type="ChEBI" id="CHEBI:57812"/>
        <dbReference type="ChEBI" id="CHEBI:60377"/>
        <dbReference type="ChEBI" id="CHEBI:82939"/>
        <dbReference type="ChEBI" id="CHEBI:82940"/>
    </reaction>
    <physiologicalReaction direction="left-to-right" evidence="33">
        <dbReference type="Rhea" id="RHEA:48241"/>
    </physiologicalReaction>
</comment>
<keyword evidence="11" id="KW-1133">Transmembrane helix</keyword>
<keyword evidence="8" id="KW-0808">Transferase</keyword>
<evidence type="ECO:0000256" key="1">
    <source>
        <dbReference type="ARBA" id="ARBA00004447"/>
    </source>
</evidence>
<evidence type="ECO:0000256" key="22">
    <source>
        <dbReference type="ARBA" id="ARBA00041997"/>
    </source>
</evidence>
<evidence type="ECO:0000256" key="34">
    <source>
        <dbReference type="SAM" id="MobiDB-lite"/>
    </source>
</evidence>
<dbReference type="PANTHER" id="PTHR46032">
    <property type="entry name" value="ALPHA-2,3-SIALYLTRANSFERASE ST3GAL I ISOFORM X1"/>
    <property type="match status" value="1"/>
</dbReference>
<evidence type="ECO:0000256" key="3">
    <source>
        <dbReference type="ARBA" id="ARBA00004922"/>
    </source>
</evidence>
<dbReference type="EC" id="2.4.3.2" evidence="18"/>
<comment type="pathway">
    <text evidence="4">Glycolipid biosynthesis.</text>
</comment>
<evidence type="ECO:0000256" key="24">
    <source>
        <dbReference type="ARBA" id="ARBA00042448"/>
    </source>
</evidence>
<keyword evidence="6" id="KW-0964">Secreted</keyword>
<proteinExistence type="inferred from homology"/>
<evidence type="ECO:0000256" key="17">
    <source>
        <dbReference type="ARBA" id="ARBA00037848"/>
    </source>
</evidence>
<evidence type="ECO:0000256" key="25">
    <source>
        <dbReference type="ARBA" id="ARBA00042682"/>
    </source>
</evidence>
<comment type="subcellular location">
    <subcellularLocation>
        <location evidence="1">Golgi apparatus</location>
        <location evidence="1">Golgi stack membrane</location>
        <topology evidence="1">Single-pass type II membrane protein</topology>
    </subcellularLocation>
    <subcellularLocation>
        <location evidence="17">Golgi apparatus</location>
        <location evidence="17">trans-Golgi network membrane</location>
        <topology evidence="17">Single-pass type II membrane protein</topology>
    </subcellularLocation>
    <subcellularLocation>
        <location evidence="2">Secreted</location>
    </subcellularLocation>
</comment>
<dbReference type="GO" id="GO:0005576">
    <property type="term" value="C:extracellular region"/>
    <property type="evidence" value="ECO:0007669"/>
    <property type="project" value="UniProtKB-SubCell"/>
</dbReference>
<evidence type="ECO:0000256" key="26">
    <source>
        <dbReference type="ARBA" id="ARBA00042990"/>
    </source>
</evidence>
<dbReference type="GO" id="GO:0003836">
    <property type="term" value="F:beta-galactoside (CMP) alpha-2,3-sialyltransferase activity"/>
    <property type="evidence" value="ECO:0007669"/>
    <property type="project" value="UniProtKB-EC"/>
</dbReference>
<evidence type="ECO:0000256" key="9">
    <source>
        <dbReference type="ARBA" id="ARBA00022692"/>
    </source>
</evidence>
<evidence type="ECO:0000256" key="10">
    <source>
        <dbReference type="ARBA" id="ARBA00022968"/>
    </source>
</evidence>
<keyword evidence="15" id="KW-0325">Glycoprotein</keyword>
<evidence type="ECO:0000256" key="30">
    <source>
        <dbReference type="ARBA" id="ARBA00047509"/>
    </source>
</evidence>
<keyword evidence="13" id="KW-0472">Membrane</keyword>
<evidence type="ECO:0000256" key="7">
    <source>
        <dbReference type="ARBA" id="ARBA00022676"/>
    </source>
</evidence>
<dbReference type="GeneTree" id="ENSGT00940000154725"/>
<dbReference type="FunFam" id="3.90.1480.20:FF:000034">
    <property type="entry name" value="CMP-N-acetylneuraminate-beta-galactosamide-alpha-2,3-sialyltransferase 1"/>
    <property type="match status" value="1"/>
</dbReference>
<keyword evidence="14" id="KW-1015">Disulfide bond</keyword>
<reference evidence="35 36" key="1">
    <citation type="journal article" date="2009" name="Science">
        <title>Genome sequence, comparative analysis, and population genetics of the domestic horse.</title>
        <authorList>
            <consortium name="Broad Institute Genome Sequencing Platform"/>
            <consortium name="Broad Institute Whole Genome Assembly Team"/>
            <person name="Wade C.M."/>
            <person name="Giulotto E."/>
            <person name="Sigurdsson S."/>
            <person name="Zoli M."/>
            <person name="Gnerre S."/>
            <person name="Imsland F."/>
            <person name="Lear T.L."/>
            <person name="Adelson D.L."/>
            <person name="Bailey E."/>
            <person name="Bellone R.R."/>
            <person name="Bloecker H."/>
            <person name="Distl O."/>
            <person name="Edgar R.C."/>
            <person name="Garber M."/>
            <person name="Leeb T."/>
            <person name="Mauceli E."/>
            <person name="MacLeod J.N."/>
            <person name="Penedo M.C.T."/>
            <person name="Raison J.M."/>
            <person name="Sharpe T."/>
            <person name="Vogel J."/>
            <person name="Andersson L."/>
            <person name="Antczak D.F."/>
            <person name="Biagi T."/>
            <person name="Binns M.M."/>
            <person name="Chowdhary B.P."/>
            <person name="Coleman S.J."/>
            <person name="Della Valle G."/>
            <person name="Fryc S."/>
            <person name="Guerin G."/>
            <person name="Hasegawa T."/>
            <person name="Hill E.W."/>
            <person name="Jurka J."/>
            <person name="Kiialainen A."/>
            <person name="Lindgren G."/>
            <person name="Liu J."/>
            <person name="Magnani E."/>
            <person name="Mickelson J.R."/>
            <person name="Murray J."/>
            <person name="Nergadze S.G."/>
            <person name="Onofrio R."/>
            <person name="Pedroni S."/>
            <person name="Piras M.F."/>
            <person name="Raudsepp T."/>
            <person name="Rocchi M."/>
            <person name="Roeed K.H."/>
            <person name="Ryder O.A."/>
            <person name="Searle S."/>
            <person name="Skow L."/>
            <person name="Swinburne J.E."/>
            <person name="Syvaenen A.C."/>
            <person name="Tozaki T."/>
            <person name="Valberg S.J."/>
            <person name="Vaudin M."/>
            <person name="White J.R."/>
            <person name="Zody M.C."/>
            <person name="Lander E.S."/>
            <person name="Lindblad-Toh K."/>
        </authorList>
    </citation>
    <scope>NUCLEOTIDE SEQUENCE [LARGE SCALE GENOMIC DNA]</scope>
    <source>
        <strain evidence="35 36">Thoroughbred</strain>
    </source>
</reference>
<keyword evidence="36" id="KW-1185">Reference proteome</keyword>
<dbReference type="Pfam" id="PF00777">
    <property type="entry name" value="Glyco_transf_29"/>
    <property type="match status" value="1"/>
</dbReference>
<name>A0A9L0T5L2_HORSE</name>
<evidence type="ECO:0000256" key="33">
    <source>
        <dbReference type="ARBA" id="ARBA00052630"/>
    </source>
</evidence>
<evidence type="ECO:0000313" key="35">
    <source>
        <dbReference type="Ensembl" id="ENSECAP00000082452.1"/>
    </source>
</evidence>
<comment type="catalytic activity">
    <reaction evidence="16">
        <text>a beta-D-galactosyl-(1-&gt;3)-N-acetyl-alpha-D-galactosaminyl derivative + CMP-N-acetyl-beta-neuraminate = an N-acetyl-alpha-neuraminyl-(2-&gt;3)-beta-D-galactosyl-(1-&gt;3)-N-acetyl-alpha-D-galactosaminyl derivative + CMP + H(+)</text>
        <dbReference type="Rhea" id="RHEA:21616"/>
        <dbReference type="ChEBI" id="CHEBI:15378"/>
        <dbReference type="ChEBI" id="CHEBI:57812"/>
        <dbReference type="ChEBI" id="CHEBI:60377"/>
        <dbReference type="ChEBI" id="CHEBI:133470"/>
        <dbReference type="ChEBI" id="CHEBI:139596"/>
        <dbReference type="EC" id="2.4.3.4"/>
    </reaction>
    <physiologicalReaction direction="left-to-right" evidence="16">
        <dbReference type="Rhea" id="RHEA:21617"/>
    </physiologicalReaction>
</comment>
<evidence type="ECO:0000256" key="28">
    <source>
        <dbReference type="ARBA" id="ARBA00043673"/>
    </source>
</evidence>
<evidence type="ECO:0000256" key="20">
    <source>
        <dbReference type="ARBA" id="ARBA00040101"/>
    </source>
</evidence>
<evidence type="ECO:0000256" key="19">
    <source>
        <dbReference type="ARBA" id="ARBA00039107"/>
    </source>
</evidence>
<evidence type="ECO:0000313" key="36">
    <source>
        <dbReference type="Proteomes" id="UP000002281"/>
    </source>
</evidence>
<comment type="catalytic activity">
    <reaction evidence="28">
        <text>a ganglioside GA1 (d18:1(4E)) + CMP-N-acetyl-beta-neuraminate = a ganglioside GM1b (d18:1(4E)) + CMP + H(+)</text>
        <dbReference type="Rhea" id="RHEA:47560"/>
        <dbReference type="ChEBI" id="CHEBI:15378"/>
        <dbReference type="ChEBI" id="CHEBI:27938"/>
        <dbReference type="ChEBI" id="CHEBI:57812"/>
        <dbReference type="ChEBI" id="CHEBI:60377"/>
        <dbReference type="ChEBI" id="CHEBI:78568"/>
    </reaction>
    <physiologicalReaction direction="left-to-right" evidence="28">
        <dbReference type="Rhea" id="RHEA:47561"/>
    </physiologicalReaction>
</comment>
<comment type="catalytic activity">
    <reaction evidence="31">
        <text>a 3-O-[beta-D-galactosyl-(1-&gt;3)-N-acetyl-alpha-D-galactosaminyl]-L-seryl-[protein] + CMP-N-acetyl-beta-neuraminate = 3-O-[N-acetyl-alpha-neuraminyl-(2-&gt;3)-beta-D-galactosyl-(1-&gt;3)-N-acetyl-alpha-D-galactosaminyl]-L-seryl-[protein] + CMP + H(+)</text>
        <dbReference type="Rhea" id="RHEA:56204"/>
        <dbReference type="Rhea" id="RHEA-COMP:13922"/>
        <dbReference type="Rhea" id="RHEA-COMP:14416"/>
        <dbReference type="ChEBI" id="CHEBI:15378"/>
        <dbReference type="ChEBI" id="CHEBI:57812"/>
        <dbReference type="ChEBI" id="CHEBI:60377"/>
        <dbReference type="ChEBI" id="CHEBI:137949"/>
        <dbReference type="ChEBI" id="CHEBI:139597"/>
    </reaction>
    <physiologicalReaction direction="left-to-right" evidence="31">
        <dbReference type="Rhea" id="RHEA:56205"/>
    </physiologicalReaction>
</comment>
<comment type="similarity">
    <text evidence="5">Belongs to the glycosyltransferase 29 family.</text>
</comment>
<evidence type="ECO:0000256" key="16">
    <source>
        <dbReference type="ARBA" id="ARBA00036292"/>
    </source>
</evidence>
<keyword evidence="10" id="KW-0735">Signal-anchor</keyword>
<evidence type="ECO:0000256" key="15">
    <source>
        <dbReference type="ARBA" id="ARBA00023180"/>
    </source>
</evidence>
<reference evidence="35" key="2">
    <citation type="submission" date="2025-08" db="UniProtKB">
        <authorList>
            <consortium name="Ensembl"/>
        </authorList>
    </citation>
    <scope>IDENTIFICATION</scope>
    <source>
        <strain evidence="35">Thoroughbred</strain>
    </source>
</reference>
<evidence type="ECO:0000256" key="29">
    <source>
        <dbReference type="ARBA" id="ARBA00043773"/>
    </source>
</evidence>
<evidence type="ECO:0000256" key="12">
    <source>
        <dbReference type="ARBA" id="ARBA00023034"/>
    </source>
</evidence>
<dbReference type="PANTHER" id="PTHR46032:SF6">
    <property type="entry name" value="CMP-N-ACETYLNEURAMINATE-BETA-GALACTOSAMIDE-ALPHA-2,3-SIALYLTRANSFERASE 1"/>
    <property type="match status" value="1"/>
</dbReference>
<comment type="catalytic activity">
    <reaction evidence="32">
        <text>a 3-O-[beta-D-galactosyl-(1-&gt;3)-N-acetyl-alpha-D-galactosaminyl]-L-threonyl-[protein] + CMP-N-acetyl-beta-neuraminate = a 3-O-[N-acetyl-alpha-neuraminyl-(2-&gt;3)-beta-D-galactosyl-(1-&gt;3)-N-acetyl-alpha-D-galactosaminyl]-L-threonyl-[protein] + CMP + H(+)</text>
        <dbReference type="Rhea" id="RHEA:56208"/>
        <dbReference type="Rhea" id="RHEA-COMP:13923"/>
        <dbReference type="Rhea" id="RHEA-COMP:14417"/>
        <dbReference type="ChEBI" id="CHEBI:15378"/>
        <dbReference type="ChEBI" id="CHEBI:57812"/>
        <dbReference type="ChEBI" id="CHEBI:60377"/>
        <dbReference type="ChEBI" id="CHEBI:137950"/>
        <dbReference type="ChEBI" id="CHEBI:139598"/>
    </reaction>
    <physiologicalReaction direction="left-to-right" evidence="32">
        <dbReference type="Rhea" id="RHEA:56209"/>
    </physiologicalReaction>
</comment>
<dbReference type="EC" id="2.4.3.4" evidence="19"/>
<dbReference type="Proteomes" id="UP000002281">
    <property type="component" value="Chromosome 9"/>
</dbReference>
<evidence type="ECO:0000256" key="14">
    <source>
        <dbReference type="ARBA" id="ARBA00023157"/>
    </source>
</evidence>
<evidence type="ECO:0000256" key="5">
    <source>
        <dbReference type="ARBA" id="ARBA00006003"/>
    </source>
</evidence>
<evidence type="ECO:0000256" key="23">
    <source>
        <dbReference type="ARBA" id="ARBA00042022"/>
    </source>
</evidence>
<evidence type="ECO:0000256" key="31">
    <source>
        <dbReference type="ARBA" id="ARBA00051453"/>
    </source>
</evidence>
<organism evidence="35 36">
    <name type="scientific">Equus caballus</name>
    <name type="common">Horse</name>
    <dbReference type="NCBI Taxonomy" id="9796"/>
    <lineage>
        <taxon>Eukaryota</taxon>
        <taxon>Metazoa</taxon>
        <taxon>Chordata</taxon>
        <taxon>Craniata</taxon>
        <taxon>Vertebrata</taxon>
        <taxon>Euteleostomi</taxon>
        <taxon>Mammalia</taxon>
        <taxon>Eutheria</taxon>
        <taxon>Laurasiatheria</taxon>
        <taxon>Perissodactyla</taxon>
        <taxon>Equidae</taxon>
        <taxon>Equus</taxon>
    </lineage>
</organism>
<keyword evidence="7" id="KW-0328">Glycosyltransferase</keyword>
<comment type="catalytic activity">
    <reaction evidence="30">
        <text>ganglioside GM1 (d18:1(4E)/18:0) + CMP-N-acetyl-beta-neuraminate = ganglioside GD1a (18:1(4E)/18:0) + CMP + H(+)</text>
        <dbReference type="Rhea" id="RHEA:48248"/>
        <dbReference type="ChEBI" id="CHEBI:15378"/>
        <dbReference type="ChEBI" id="CHEBI:57812"/>
        <dbReference type="ChEBI" id="CHEBI:60377"/>
        <dbReference type="ChEBI" id="CHEBI:73110"/>
        <dbReference type="ChEBI" id="CHEBI:90153"/>
    </reaction>
    <physiologicalReaction direction="left-to-right" evidence="30">
        <dbReference type="Rhea" id="RHEA:48249"/>
    </physiologicalReaction>
</comment>
<evidence type="ECO:0000256" key="4">
    <source>
        <dbReference type="ARBA" id="ARBA00004934"/>
    </source>
</evidence>
<dbReference type="InterPro" id="IPR038578">
    <property type="entry name" value="GT29-like_sf"/>
</dbReference>
<accession>A0A9L0T5L2</accession>
<dbReference type="InterPro" id="IPR051757">
    <property type="entry name" value="Beta-gal_alpha2-3_sialyltrans"/>
</dbReference>
<evidence type="ECO:0000256" key="32">
    <source>
        <dbReference type="ARBA" id="ARBA00052455"/>
    </source>
</evidence>
<dbReference type="AlphaFoldDB" id="A0A9L0T5L2"/>